<accession>A0ABT7XS92</accession>
<keyword evidence="3" id="KW-1185">Reference proteome</keyword>
<protein>
    <submittedName>
        <fullName evidence="2">Uncharacterized protein</fullName>
    </submittedName>
</protein>
<gene>
    <name evidence="2" type="ORF">QU481_17530</name>
</gene>
<evidence type="ECO:0000313" key="3">
    <source>
        <dbReference type="Proteomes" id="UP001168540"/>
    </source>
</evidence>
<dbReference type="EMBL" id="JAUEDK010000039">
    <property type="protein sequence ID" value="MDN0076664.1"/>
    <property type="molecule type" value="Genomic_DNA"/>
</dbReference>
<feature type="region of interest" description="Disordered" evidence="1">
    <location>
        <begin position="52"/>
        <end position="89"/>
    </location>
</feature>
<organism evidence="2 3">
    <name type="scientific">Crenobacter oryzisoli</name>
    <dbReference type="NCBI Taxonomy" id="3056844"/>
    <lineage>
        <taxon>Bacteria</taxon>
        <taxon>Pseudomonadati</taxon>
        <taxon>Pseudomonadota</taxon>
        <taxon>Betaproteobacteria</taxon>
        <taxon>Neisseriales</taxon>
        <taxon>Neisseriaceae</taxon>
        <taxon>Crenobacter</taxon>
    </lineage>
</organism>
<dbReference type="Proteomes" id="UP001168540">
    <property type="component" value="Unassembled WGS sequence"/>
</dbReference>
<proteinExistence type="predicted"/>
<evidence type="ECO:0000313" key="2">
    <source>
        <dbReference type="EMBL" id="MDN0076664.1"/>
    </source>
</evidence>
<name>A0ABT7XS92_9NEIS</name>
<sequence length="89" mass="9067">MPTEGLHGAGQSGVCIGGLHAVGIYRPTQRNRSLLASVQLNIAAAIALVAKSNTKGSRPRRGQAKASGLVPNTPLLPPSGTIQAMKVVS</sequence>
<reference evidence="2" key="1">
    <citation type="submission" date="2023-06" db="EMBL/GenBank/DDBJ databases">
        <authorList>
            <person name="Zhang S."/>
        </authorList>
    </citation>
    <scope>NUCLEOTIDE SEQUENCE</scope>
    <source>
        <strain evidence="2">SG2303</strain>
    </source>
</reference>
<evidence type="ECO:0000256" key="1">
    <source>
        <dbReference type="SAM" id="MobiDB-lite"/>
    </source>
</evidence>
<comment type="caution">
    <text evidence="2">The sequence shown here is derived from an EMBL/GenBank/DDBJ whole genome shotgun (WGS) entry which is preliminary data.</text>
</comment>